<gene>
    <name evidence="11" type="primary">holA</name>
    <name evidence="11" type="ORF">PGH26_06060</name>
</gene>
<reference evidence="11 12" key="1">
    <citation type="submission" date="2023-01" db="EMBL/GenBank/DDBJ databases">
        <title>Sporosarcina sp. nov., isolated from Korean tranditional fermented seafood 'Jeotgal'.</title>
        <authorList>
            <person name="Yang A.-I."/>
        </authorList>
    </citation>
    <scope>NUCLEOTIDE SEQUENCE [LARGE SCALE GENOMIC DNA]</scope>
    <source>
        <strain evidence="11 12">B2O-1</strain>
    </source>
</reference>
<dbReference type="SUPFAM" id="SSF48019">
    <property type="entry name" value="post-AAA+ oligomerization domain-like"/>
    <property type="match status" value="1"/>
</dbReference>
<evidence type="ECO:0000256" key="6">
    <source>
        <dbReference type="ARBA" id="ARBA00022932"/>
    </source>
</evidence>
<dbReference type="RefSeq" id="WP_323693100.1">
    <property type="nucleotide sequence ID" value="NZ_CP116341.1"/>
</dbReference>
<evidence type="ECO:0000256" key="7">
    <source>
        <dbReference type="ARBA" id="ARBA00034754"/>
    </source>
</evidence>
<dbReference type="EC" id="2.7.7.7" evidence="1"/>
<dbReference type="Pfam" id="PF21694">
    <property type="entry name" value="DNA_pol3_delta_C"/>
    <property type="match status" value="1"/>
</dbReference>
<feature type="domain" description="DNA polymerase III delta N-terminal" evidence="9">
    <location>
        <begin position="18"/>
        <end position="142"/>
    </location>
</feature>
<dbReference type="InterPro" id="IPR010372">
    <property type="entry name" value="DNA_pol3_delta_N"/>
</dbReference>
<name>A0ABZ0KYN1_9BACL</name>
<dbReference type="InterPro" id="IPR008921">
    <property type="entry name" value="DNA_pol3_clamp-load_cplx_C"/>
</dbReference>
<dbReference type="Pfam" id="PF06144">
    <property type="entry name" value="DNA_pol3_delta"/>
    <property type="match status" value="1"/>
</dbReference>
<feature type="domain" description="DNA polymerase III delta subunit-like C-terminal" evidence="10">
    <location>
        <begin position="215"/>
        <end position="334"/>
    </location>
</feature>
<evidence type="ECO:0000256" key="1">
    <source>
        <dbReference type="ARBA" id="ARBA00012417"/>
    </source>
</evidence>
<dbReference type="Proteomes" id="UP001303532">
    <property type="component" value="Chromosome"/>
</dbReference>
<dbReference type="NCBIfam" id="TIGR01128">
    <property type="entry name" value="holA"/>
    <property type="match status" value="1"/>
</dbReference>
<protein>
    <recommendedName>
        <fullName evidence="2">DNA polymerase III subunit delta</fullName>
        <ecNumber evidence="1">2.7.7.7</ecNumber>
    </recommendedName>
</protein>
<keyword evidence="4 11" id="KW-0548">Nucleotidyltransferase</keyword>
<comment type="similarity">
    <text evidence="7">Belongs to the DNA polymerase HolA subunit family.</text>
</comment>
<dbReference type="SUPFAM" id="SSF52540">
    <property type="entry name" value="P-loop containing nucleoside triphosphate hydrolases"/>
    <property type="match status" value="1"/>
</dbReference>
<evidence type="ECO:0000256" key="8">
    <source>
        <dbReference type="ARBA" id="ARBA00049244"/>
    </source>
</evidence>
<sequence length="336" mass="37849">MVSAAWKEIRKNPEQPIYLLTGTESYLLQETLAKIISESPGIEQHDVLNFDLEETSVDRVIEEADTLPFLQDRKVIVAKNASFLKAKERGKEKIEHPIDQLEAWLQDPSPTATVIFTAPYEKLDSRKKITKVMTSNAVVIEANKLTGSDLTVWVQQQGAAFGVTIDREIADYLVETTGENMMQLSSEIEKLAAFLEGAGTVTKEIIDRLVPRSPETEIFRLTDTYIAGNRAQTLAVYHDLLRSGEEPIAMTSLIAGQVRLMLHVGTLKKKGYHQQQIASTLNVHPYRVKLVMNNRNSPSEQRLLRVLNELASIDLKLKSTSGSRERVLELFFMEKL</sequence>
<keyword evidence="5" id="KW-0235">DNA replication</keyword>
<dbReference type="GO" id="GO:0003887">
    <property type="term" value="F:DNA-directed DNA polymerase activity"/>
    <property type="evidence" value="ECO:0007669"/>
    <property type="project" value="UniProtKB-EC"/>
</dbReference>
<accession>A0ABZ0KYN1</accession>
<dbReference type="InterPro" id="IPR027417">
    <property type="entry name" value="P-loop_NTPase"/>
</dbReference>
<comment type="catalytic activity">
    <reaction evidence="8">
        <text>DNA(n) + a 2'-deoxyribonucleoside 5'-triphosphate = DNA(n+1) + diphosphate</text>
        <dbReference type="Rhea" id="RHEA:22508"/>
        <dbReference type="Rhea" id="RHEA-COMP:17339"/>
        <dbReference type="Rhea" id="RHEA-COMP:17340"/>
        <dbReference type="ChEBI" id="CHEBI:33019"/>
        <dbReference type="ChEBI" id="CHEBI:61560"/>
        <dbReference type="ChEBI" id="CHEBI:173112"/>
        <dbReference type="EC" id="2.7.7.7"/>
    </reaction>
</comment>
<evidence type="ECO:0000259" key="10">
    <source>
        <dbReference type="Pfam" id="PF21694"/>
    </source>
</evidence>
<evidence type="ECO:0000256" key="5">
    <source>
        <dbReference type="ARBA" id="ARBA00022705"/>
    </source>
</evidence>
<evidence type="ECO:0000256" key="4">
    <source>
        <dbReference type="ARBA" id="ARBA00022695"/>
    </source>
</evidence>
<dbReference type="Gene3D" id="1.20.272.10">
    <property type="match status" value="1"/>
</dbReference>
<evidence type="ECO:0000256" key="2">
    <source>
        <dbReference type="ARBA" id="ARBA00017703"/>
    </source>
</evidence>
<proteinExistence type="inferred from homology"/>
<dbReference type="PANTHER" id="PTHR34388:SF1">
    <property type="entry name" value="DNA POLYMERASE III SUBUNIT DELTA"/>
    <property type="match status" value="1"/>
</dbReference>
<dbReference type="Gene3D" id="1.10.8.60">
    <property type="match status" value="1"/>
</dbReference>
<evidence type="ECO:0000259" key="9">
    <source>
        <dbReference type="Pfam" id="PF06144"/>
    </source>
</evidence>
<dbReference type="InterPro" id="IPR048466">
    <property type="entry name" value="DNA_pol3_delta-like_C"/>
</dbReference>
<evidence type="ECO:0000313" key="12">
    <source>
        <dbReference type="Proteomes" id="UP001303532"/>
    </source>
</evidence>
<dbReference type="PANTHER" id="PTHR34388">
    <property type="entry name" value="DNA POLYMERASE III SUBUNIT DELTA"/>
    <property type="match status" value="1"/>
</dbReference>
<keyword evidence="3 11" id="KW-0808">Transferase</keyword>
<organism evidence="11 12">
    <name type="scientific">Sporosarcina jeotgali</name>
    <dbReference type="NCBI Taxonomy" id="3020056"/>
    <lineage>
        <taxon>Bacteria</taxon>
        <taxon>Bacillati</taxon>
        <taxon>Bacillota</taxon>
        <taxon>Bacilli</taxon>
        <taxon>Bacillales</taxon>
        <taxon>Caryophanaceae</taxon>
        <taxon>Sporosarcina</taxon>
    </lineage>
</organism>
<evidence type="ECO:0000313" key="11">
    <source>
        <dbReference type="EMBL" id="WOV85495.1"/>
    </source>
</evidence>
<dbReference type="Gene3D" id="3.40.50.300">
    <property type="entry name" value="P-loop containing nucleotide triphosphate hydrolases"/>
    <property type="match status" value="1"/>
</dbReference>
<dbReference type="InterPro" id="IPR005790">
    <property type="entry name" value="DNA_polIII_delta"/>
</dbReference>
<keyword evidence="6" id="KW-0239">DNA-directed DNA polymerase</keyword>
<dbReference type="EMBL" id="CP116341">
    <property type="protein sequence ID" value="WOV85495.1"/>
    <property type="molecule type" value="Genomic_DNA"/>
</dbReference>
<evidence type="ECO:0000256" key="3">
    <source>
        <dbReference type="ARBA" id="ARBA00022679"/>
    </source>
</evidence>
<keyword evidence="12" id="KW-1185">Reference proteome</keyword>